<dbReference type="GO" id="GO:0031267">
    <property type="term" value="F:small GTPase binding"/>
    <property type="evidence" value="ECO:0007669"/>
    <property type="project" value="TreeGrafter"/>
</dbReference>
<dbReference type="SUPFAM" id="SSF52047">
    <property type="entry name" value="RNI-like"/>
    <property type="match status" value="1"/>
</dbReference>
<dbReference type="PANTHER" id="PTHR24113">
    <property type="entry name" value="RAN GTPASE-ACTIVATING PROTEIN 1"/>
    <property type="match status" value="1"/>
</dbReference>
<evidence type="ECO:0000256" key="4">
    <source>
        <dbReference type="SAM" id="MobiDB-lite"/>
    </source>
</evidence>
<keyword evidence="6" id="KW-1185">Reference proteome</keyword>
<dbReference type="InterPro" id="IPR001611">
    <property type="entry name" value="Leu-rich_rpt"/>
</dbReference>
<dbReference type="InterPro" id="IPR032675">
    <property type="entry name" value="LRR_dom_sf"/>
</dbReference>
<dbReference type="GO" id="GO:0005096">
    <property type="term" value="F:GTPase activator activity"/>
    <property type="evidence" value="ECO:0007669"/>
    <property type="project" value="UniProtKB-KW"/>
</dbReference>
<dbReference type="Pfam" id="PF13516">
    <property type="entry name" value="LRR_6"/>
    <property type="match status" value="1"/>
</dbReference>
<keyword evidence="3" id="KW-0677">Repeat</keyword>
<dbReference type="EMBL" id="CAJNNV010011362">
    <property type="protein sequence ID" value="CAE8599655.1"/>
    <property type="molecule type" value="Genomic_DNA"/>
</dbReference>
<evidence type="ECO:0000313" key="5">
    <source>
        <dbReference type="EMBL" id="CAE8599655.1"/>
    </source>
</evidence>
<reference evidence="5" key="1">
    <citation type="submission" date="2021-02" db="EMBL/GenBank/DDBJ databases">
        <authorList>
            <person name="Dougan E. K."/>
            <person name="Rhodes N."/>
            <person name="Thang M."/>
            <person name="Chan C."/>
        </authorList>
    </citation>
    <scope>NUCLEOTIDE SEQUENCE</scope>
</reference>
<dbReference type="GO" id="GO:0005634">
    <property type="term" value="C:nucleus"/>
    <property type="evidence" value="ECO:0007669"/>
    <property type="project" value="TreeGrafter"/>
</dbReference>
<dbReference type="GO" id="GO:0048471">
    <property type="term" value="C:perinuclear region of cytoplasm"/>
    <property type="evidence" value="ECO:0007669"/>
    <property type="project" value="TreeGrafter"/>
</dbReference>
<feature type="non-terminal residue" evidence="5">
    <location>
        <position position="176"/>
    </location>
</feature>
<dbReference type="PANTHER" id="PTHR24113:SF12">
    <property type="entry name" value="RAN GTPASE-ACTIVATING PROTEIN 1"/>
    <property type="match status" value="1"/>
</dbReference>
<dbReference type="Gene3D" id="3.80.10.10">
    <property type="entry name" value="Ribonuclease Inhibitor"/>
    <property type="match status" value="1"/>
</dbReference>
<accession>A0A813EMR4</accession>
<organism evidence="5 6">
    <name type="scientific">Polarella glacialis</name>
    <name type="common">Dinoflagellate</name>
    <dbReference type="NCBI Taxonomy" id="89957"/>
    <lineage>
        <taxon>Eukaryota</taxon>
        <taxon>Sar</taxon>
        <taxon>Alveolata</taxon>
        <taxon>Dinophyceae</taxon>
        <taxon>Suessiales</taxon>
        <taxon>Suessiaceae</taxon>
        <taxon>Polarella</taxon>
    </lineage>
</organism>
<name>A0A813EMR4_POLGL</name>
<evidence type="ECO:0000256" key="2">
    <source>
        <dbReference type="ARBA" id="ARBA00022614"/>
    </source>
</evidence>
<comment type="caution">
    <text evidence="5">The sequence shown here is derived from an EMBL/GenBank/DDBJ whole genome shotgun (WGS) entry which is preliminary data.</text>
</comment>
<evidence type="ECO:0000256" key="3">
    <source>
        <dbReference type="ARBA" id="ARBA00022737"/>
    </source>
</evidence>
<protein>
    <submittedName>
        <fullName evidence="5">Uncharacterized protein</fullName>
    </submittedName>
</protein>
<dbReference type="GO" id="GO:0005829">
    <property type="term" value="C:cytosol"/>
    <property type="evidence" value="ECO:0007669"/>
    <property type="project" value="TreeGrafter"/>
</dbReference>
<gene>
    <name evidence="5" type="ORF">PGLA1383_LOCUS18001</name>
</gene>
<proteinExistence type="predicted"/>
<evidence type="ECO:0000313" key="6">
    <source>
        <dbReference type="Proteomes" id="UP000654075"/>
    </source>
</evidence>
<keyword evidence="1" id="KW-0343">GTPase activation</keyword>
<dbReference type="AlphaFoldDB" id="A0A813EMR4"/>
<sequence length="176" mass="18910">AGTSSSSFAPASTGGESIGTSEPRFRAYEEACQKRGILPKFARAARDGLFGGILDLSSQGFGDQQLEALLCDQELLPLGQIFRWRLRDARLTGAGCAALVSKLPGHTEVLDLSRNEAGLRGAAALAAPLSRMLLPQLRWLDLSVNNLRNEAVVALAASLSRCPMLLRLELNHNQIQ</sequence>
<keyword evidence="2" id="KW-0433">Leucine-rich repeat</keyword>
<feature type="non-terminal residue" evidence="5">
    <location>
        <position position="1"/>
    </location>
</feature>
<dbReference type="Proteomes" id="UP000654075">
    <property type="component" value="Unassembled WGS sequence"/>
</dbReference>
<evidence type="ECO:0000256" key="1">
    <source>
        <dbReference type="ARBA" id="ARBA00022468"/>
    </source>
</evidence>
<dbReference type="InterPro" id="IPR027038">
    <property type="entry name" value="RanGap"/>
</dbReference>
<dbReference type="GO" id="GO:0006913">
    <property type="term" value="P:nucleocytoplasmic transport"/>
    <property type="evidence" value="ECO:0007669"/>
    <property type="project" value="TreeGrafter"/>
</dbReference>
<feature type="region of interest" description="Disordered" evidence="4">
    <location>
        <begin position="1"/>
        <end position="20"/>
    </location>
</feature>